<organism evidence="8 9">
    <name type="scientific">Dimargaris verticillata</name>
    <dbReference type="NCBI Taxonomy" id="2761393"/>
    <lineage>
        <taxon>Eukaryota</taxon>
        <taxon>Fungi</taxon>
        <taxon>Fungi incertae sedis</taxon>
        <taxon>Zoopagomycota</taxon>
        <taxon>Kickxellomycotina</taxon>
        <taxon>Dimargaritomycetes</taxon>
        <taxon>Dimargaritales</taxon>
        <taxon>Dimargaritaceae</taxon>
        <taxon>Dimargaris</taxon>
    </lineage>
</organism>
<dbReference type="EMBL" id="JANBQB010001401">
    <property type="protein sequence ID" value="KAJ1971369.1"/>
    <property type="molecule type" value="Genomic_DNA"/>
</dbReference>
<name>A0A9W8AWD7_9FUNG</name>
<keyword evidence="9" id="KW-1185">Reference proteome</keyword>
<evidence type="ECO:0000256" key="4">
    <source>
        <dbReference type="ARBA" id="ARBA00023163"/>
    </source>
</evidence>
<evidence type="ECO:0000256" key="3">
    <source>
        <dbReference type="ARBA" id="ARBA00023125"/>
    </source>
</evidence>
<feature type="region of interest" description="Disordered" evidence="7">
    <location>
        <begin position="41"/>
        <end position="68"/>
    </location>
</feature>
<dbReference type="PANTHER" id="PTHR10252">
    <property type="entry name" value="HISTONE-LIKE TRANSCRIPTION FACTOR CCAAT-RELATED"/>
    <property type="match status" value="1"/>
</dbReference>
<comment type="subcellular location">
    <subcellularLocation>
        <location evidence="1">Nucleus</location>
    </subcellularLocation>
</comment>
<feature type="compositionally biased region" description="Polar residues" evidence="7">
    <location>
        <begin position="1"/>
        <end position="15"/>
    </location>
</feature>
<evidence type="ECO:0000256" key="2">
    <source>
        <dbReference type="ARBA" id="ARBA00023015"/>
    </source>
</evidence>
<sequence>MADQSNPNYNLSGQVPHQGGYAGQGVGLSQQFMDPNLQLGMSNQQPYVQHPVPGAAPTQGHQHPSALAPHQQEIIHRFWSSQMEDIRQGKYDFKLHHLPLARIKKVMKTDEDVKMISAE</sequence>
<comment type="similarity">
    <text evidence="6">Belongs to the NFYC/HAP5 subunit family.</text>
</comment>
<dbReference type="GO" id="GO:0046982">
    <property type="term" value="F:protein heterodimerization activity"/>
    <property type="evidence" value="ECO:0007669"/>
    <property type="project" value="InterPro"/>
</dbReference>
<keyword evidence="4" id="KW-0804">Transcription</keyword>
<evidence type="ECO:0000256" key="1">
    <source>
        <dbReference type="ARBA" id="ARBA00004123"/>
    </source>
</evidence>
<evidence type="ECO:0000256" key="5">
    <source>
        <dbReference type="ARBA" id="ARBA00023242"/>
    </source>
</evidence>
<dbReference type="Proteomes" id="UP001151582">
    <property type="component" value="Unassembled WGS sequence"/>
</dbReference>
<dbReference type="GO" id="GO:0000978">
    <property type="term" value="F:RNA polymerase II cis-regulatory region sequence-specific DNA binding"/>
    <property type="evidence" value="ECO:0007669"/>
    <property type="project" value="TreeGrafter"/>
</dbReference>
<accession>A0A9W8AWD7</accession>
<dbReference type="InterPro" id="IPR050568">
    <property type="entry name" value="Transcr_DNA_Rep_Reg"/>
</dbReference>
<dbReference type="GO" id="GO:0000981">
    <property type="term" value="F:DNA-binding transcription factor activity, RNA polymerase II-specific"/>
    <property type="evidence" value="ECO:0007669"/>
    <property type="project" value="TreeGrafter"/>
</dbReference>
<dbReference type="PANTHER" id="PTHR10252:SF8">
    <property type="entry name" value="NUCLEAR TRANSCRIPTION FACTOR Y SUBUNIT GAMMA"/>
    <property type="match status" value="1"/>
</dbReference>
<evidence type="ECO:0000313" key="9">
    <source>
        <dbReference type="Proteomes" id="UP001151582"/>
    </source>
</evidence>
<evidence type="ECO:0000313" key="8">
    <source>
        <dbReference type="EMBL" id="KAJ1971369.1"/>
    </source>
</evidence>
<dbReference type="AlphaFoldDB" id="A0A9W8AWD7"/>
<evidence type="ECO:0000256" key="7">
    <source>
        <dbReference type="SAM" id="MobiDB-lite"/>
    </source>
</evidence>
<feature type="non-terminal residue" evidence="8">
    <location>
        <position position="1"/>
    </location>
</feature>
<reference evidence="8" key="1">
    <citation type="submission" date="2022-07" db="EMBL/GenBank/DDBJ databases">
        <title>Phylogenomic reconstructions and comparative analyses of Kickxellomycotina fungi.</title>
        <authorList>
            <person name="Reynolds N.K."/>
            <person name="Stajich J.E."/>
            <person name="Barry K."/>
            <person name="Grigoriev I.V."/>
            <person name="Crous P."/>
            <person name="Smith M.E."/>
        </authorList>
    </citation>
    <scope>NUCLEOTIDE SEQUENCE</scope>
    <source>
        <strain evidence="8">RSA 567</strain>
    </source>
</reference>
<gene>
    <name evidence="8" type="ORF">H4R34_005767</name>
</gene>
<dbReference type="SUPFAM" id="SSF47113">
    <property type="entry name" value="Histone-fold"/>
    <property type="match status" value="1"/>
</dbReference>
<proteinExistence type="inferred from homology"/>
<keyword evidence="2" id="KW-0805">Transcription regulation</keyword>
<dbReference type="InterPro" id="IPR009072">
    <property type="entry name" value="Histone-fold"/>
</dbReference>
<dbReference type="Gene3D" id="1.10.20.10">
    <property type="entry name" value="Histone, subunit A"/>
    <property type="match status" value="1"/>
</dbReference>
<dbReference type="GO" id="GO:0005634">
    <property type="term" value="C:nucleus"/>
    <property type="evidence" value="ECO:0007669"/>
    <property type="project" value="UniProtKB-SubCell"/>
</dbReference>
<protein>
    <submittedName>
        <fullName evidence="8">Uncharacterized protein</fullName>
    </submittedName>
</protein>
<comment type="caution">
    <text evidence="8">The sequence shown here is derived from an EMBL/GenBank/DDBJ whole genome shotgun (WGS) entry which is preliminary data.</text>
</comment>
<evidence type="ECO:0000256" key="6">
    <source>
        <dbReference type="ARBA" id="ARBA00038129"/>
    </source>
</evidence>
<feature type="region of interest" description="Disordered" evidence="7">
    <location>
        <begin position="1"/>
        <end position="27"/>
    </location>
</feature>
<keyword evidence="5" id="KW-0539">Nucleus</keyword>
<dbReference type="OrthoDB" id="1272441at2759"/>
<keyword evidence="3" id="KW-0238">DNA-binding</keyword>